<gene>
    <name evidence="2" type="ORF">ENN90_04750</name>
</gene>
<organism evidence="2">
    <name type="scientific">Mariniphaga anaerophila</name>
    <dbReference type="NCBI Taxonomy" id="1484053"/>
    <lineage>
        <taxon>Bacteria</taxon>
        <taxon>Pseudomonadati</taxon>
        <taxon>Bacteroidota</taxon>
        <taxon>Bacteroidia</taxon>
        <taxon>Marinilabiliales</taxon>
        <taxon>Prolixibacteraceae</taxon>
        <taxon>Mariniphaga</taxon>
    </lineage>
</organism>
<dbReference type="Proteomes" id="UP000886047">
    <property type="component" value="Unassembled WGS sequence"/>
</dbReference>
<comment type="caution">
    <text evidence="2">The sequence shown here is derived from an EMBL/GenBank/DDBJ whole genome shotgun (WGS) entry which is preliminary data.</text>
</comment>
<accession>A0A831PL60</accession>
<evidence type="ECO:0000313" key="2">
    <source>
        <dbReference type="EMBL" id="HDR50917.1"/>
    </source>
</evidence>
<keyword evidence="1" id="KW-0732">Signal</keyword>
<dbReference type="AlphaFoldDB" id="A0A831PL60"/>
<reference evidence="2" key="1">
    <citation type="journal article" date="2020" name="mSystems">
        <title>Genome- and Community-Level Interaction Insights into Carbon Utilization and Element Cycling Functions of Hydrothermarchaeota in Hydrothermal Sediment.</title>
        <authorList>
            <person name="Zhou Z."/>
            <person name="Liu Y."/>
            <person name="Xu W."/>
            <person name="Pan J."/>
            <person name="Luo Z.H."/>
            <person name="Li M."/>
        </authorList>
    </citation>
    <scope>NUCLEOTIDE SEQUENCE [LARGE SCALE GENOMIC DNA]</scope>
    <source>
        <strain evidence="2">SpSt-1217</strain>
    </source>
</reference>
<evidence type="ECO:0000256" key="1">
    <source>
        <dbReference type="SAM" id="SignalP"/>
    </source>
</evidence>
<sequence>MNMKVRNQILGLLFSVLFFSGHAQTGKTESGLYLFTDRDFCVSGDTVWFKVVLNGESKSNVVHVQLADAGNHTIASVIKKCTGKWAEGFIHIPDSLSSGVCFLSAFLYEHLSETGRQVEKKSLFVYNRFQRDLPELLIPAQEDKREEITLEQQISINPDKKTYKVREQVAVEIGLGAIHPEEVAQVVVKASLVDELARQAGGRFLARSAASHMVIPHFQEKDGFILSGKVTKANSDESPEKAVVFLSLPENPRYLDYYVTGNDGYFHFFLQNAVGVGEAVLQAISEDETELQAKIEFSIQKIQQPVSMQKQTLTQPQIDFKNALADAGFIKRLFQEEYTIPEHEFSMPERFTIPAYGYPQRAVNLDEYYELNDFREISRELLGGVRFRTRDGTSTIRMLNWNENAYFDSEPFRLVNGIPVFKNRLFASFGSADIDRVEYTMEDRLFGDLRFPGILALYLKESSNRWLVHQPNFTLLTVPLMQPQHTPEFLSQTASQKNLPDLRSVFFWQLIETGSDQKIDFPLSDLKGKVEITVEGIASDGQIFKCSEIIEVK</sequence>
<protein>
    <recommendedName>
        <fullName evidence="3">MG2 domain-containing protein</fullName>
    </recommendedName>
</protein>
<feature type="chain" id="PRO_5032783376" description="MG2 domain-containing protein" evidence="1">
    <location>
        <begin position="24"/>
        <end position="553"/>
    </location>
</feature>
<evidence type="ECO:0008006" key="3">
    <source>
        <dbReference type="Google" id="ProtNLM"/>
    </source>
</evidence>
<name>A0A831PL60_9BACT</name>
<proteinExistence type="predicted"/>
<feature type="signal peptide" evidence="1">
    <location>
        <begin position="1"/>
        <end position="23"/>
    </location>
</feature>
<dbReference type="EMBL" id="DSDK01000266">
    <property type="protein sequence ID" value="HDR50917.1"/>
    <property type="molecule type" value="Genomic_DNA"/>
</dbReference>